<dbReference type="GO" id="GO:0004534">
    <property type="term" value="F:5'-3' RNA exonuclease activity"/>
    <property type="evidence" value="ECO:0007669"/>
    <property type="project" value="TreeGrafter"/>
</dbReference>
<evidence type="ECO:0000313" key="2">
    <source>
        <dbReference type="EMBL" id="KKM81657.1"/>
    </source>
</evidence>
<dbReference type="PANTHER" id="PTHR42924">
    <property type="entry name" value="EXONUCLEASE"/>
    <property type="match status" value="1"/>
</dbReference>
<proteinExistence type="predicted"/>
<evidence type="ECO:0000259" key="1">
    <source>
        <dbReference type="SMART" id="SM00481"/>
    </source>
</evidence>
<reference evidence="2" key="1">
    <citation type="journal article" date="2015" name="Nature">
        <title>Complex archaea that bridge the gap between prokaryotes and eukaryotes.</title>
        <authorList>
            <person name="Spang A."/>
            <person name="Saw J.H."/>
            <person name="Jorgensen S.L."/>
            <person name="Zaremba-Niedzwiedzka K."/>
            <person name="Martijn J."/>
            <person name="Lind A.E."/>
            <person name="van Eijk R."/>
            <person name="Schleper C."/>
            <person name="Guy L."/>
            <person name="Ettema T.J."/>
        </authorList>
    </citation>
    <scope>NUCLEOTIDE SEQUENCE</scope>
</reference>
<dbReference type="InterPro" id="IPR004013">
    <property type="entry name" value="PHP_dom"/>
</dbReference>
<feature type="domain" description="Polymerase/histidinol phosphatase N-terminal" evidence="1">
    <location>
        <begin position="3"/>
        <end position="68"/>
    </location>
</feature>
<name>A0A0F9NK05_9ZZZZ</name>
<dbReference type="GO" id="GO:0035312">
    <property type="term" value="F:5'-3' DNA exonuclease activity"/>
    <property type="evidence" value="ECO:0007669"/>
    <property type="project" value="TreeGrafter"/>
</dbReference>
<protein>
    <recommendedName>
        <fullName evidence="1">Polymerase/histidinol phosphatase N-terminal domain-containing protein</fullName>
    </recommendedName>
</protein>
<dbReference type="Pfam" id="PF02811">
    <property type="entry name" value="PHP"/>
    <property type="match status" value="1"/>
</dbReference>
<gene>
    <name evidence="2" type="ORF">LCGC14_1327550</name>
</gene>
<comment type="caution">
    <text evidence="2">The sequence shown here is derived from an EMBL/GenBank/DDBJ whole genome shotgun (WGS) entry which is preliminary data.</text>
</comment>
<dbReference type="InterPro" id="IPR003141">
    <property type="entry name" value="Pol/His_phosphatase_N"/>
</dbReference>
<dbReference type="SUPFAM" id="SSF89550">
    <property type="entry name" value="PHP domain-like"/>
    <property type="match status" value="1"/>
</dbReference>
<organism evidence="2">
    <name type="scientific">marine sediment metagenome</name>
    <dbReference type="NCBI Taxonomy" id="412755"/>
    <lineage>
        <taxon>unclassified sequences</taxon>
        <taxon>metagenomes</taxon>
        <taxon>ecological metagenomes</taxon>
    </lineage>
</organism>
<dbReference type="InterPro" id="IPR052018">
    <property type="entry name" value="PHP_domain"/>
</dbReference>
<accession>A0A0F9NK05</accession>
<dbReference type="InterPro" id="IPR016195">
    <property type="entry name" value="Pol/histidinol_Pase-like"/>
</dbReference>
<sequence>MKANLHFHSCYSDGTQWPEEMVVRASNVNLKLIALTDHDTMQGVPSFLRICQENNIQGIPAVEIDCIDSIQLDNGEYFNFDMEILAYFPYNIEENKWFSSQTFSLVEKRREIRKERIQEDLEKIKSYFNSEIISYKNLLDYKFRNYKEYFENLPLSWSRSDLYNFLISLNIIDEKTLREKAREKVIKNSSPYRYFKSEILEGSIKREIKKPKLTSILKIITKDNGFAVLPHPGHLFSDNISKIKKNEKNLINFLEICKELGLWGIEIYYYHENNDKGLEINNFVRKTANYLKLELTYGSDCHGKSSRQDFFENFWGDFLGFL</sequence>
<dbReference type="EMBL" id="LAZR01007986">
    <property type="protein sequence ID" value="KKM81657.1"/>
    <property type="molecule type" value="Genomic_DNA"/>
</dbReference>
<dbReference type="SMART" id="SM00481">
    <property type="entry name" value="POLIIIAc"/>
    <property type="match status" value="1"/>
</dbReference>
<dbReference type="Gene3D" id="3.20.20.140">
    <property type="entry name" value="Metal-dependent hydrolases"/>
    <property type="match status" value="1"/>
</dbReference>
<dbReference type="PANTHER" id="PTHR42924:SF3">
    <property type="entry name" value="POLYMERASE_HISTIDINOL PHOSPHATASE N-TERMINAL DOMAIN-CONTAINING PROTEIN"/>
    <property type="match status" value="1"/>
</dbReference>
<dbReference type="AlphaFoldDB" id="A0A0F9NK05"/>
<dbReference type="Gene3D" id="1.10.150.650">
    <property type="match status" value="1"/>
</dbReference>